<comment type="caution">
    <text evidence="6">The sequence shown here is derived from an EMBL/GenBank/DDBJ whole genome shotgun (WGS) entry which is preliminary data.</text>
</comment>
<reference evidence="6 7" key="1">
    <citation type="submission" date="2023-07" db="EMBL/GenBank/DDBJ databases">
        <title>The novel representative of Negativicutes class, Anaeroselena agilis gen. nov. sp. nov.</title>
        <authorList>
            <person name="Prokofeva M.I."/>
            <person name="Elcheninov A.G."/>
            <person name="Klyukina A."/>
            <person name="Kublanov I.V."/>
            <person name="Frolov E.N."/>
            <person name="Podosokorskaya O.A."/>
        </authorList>
    </citation>
    <scope>NUCLEOTIDE SEQUENCE [LARGE SCALE GENOMIC DNA]</scope>
    <source>
        <strain evidence="6 7">4137-cl</strain>
    </source>
</reference>
<evidence type="ECO:0000313" key="6">
    <source>
        <dbReference type="EMBL" id="MDT8901773.1"/>
    </source>
</evidence>
<keyword evidence="4" id="KW-0663">Pyridoxal phosphate</keyword>
<evidence type="ECO:0000256" key="1">
    <source>
        <dbReference type="ARBA" id="ARBA00001933"/>
    </source>
</evidence>
<dbReference type="InterPro" id="IPR015421">
    <property type="entry name" value="PyrdxlP-dep_Trfase_major"/>
</dbReference>
<dbReference type="EMBL" id="JAUOZS010000001">
    <property type="protein sequence ID" value="MDT8901773.1"/>
    <property type="molecule type" value="Genomic_DNA"/>
</dbReference>
<dbReference type="InterPro" id="IPR050859">
    <property type="entry name" value="Class-I_PLP-dep_aminotransf"/>
</dbReference>
<dbReference type="CDD" id="cd00609">
    <property type="entry name" value="AAT_like"/>
    <property type="match status" value="1"/>
</dbReference>
<keyword evidence="3" id="KW-0808">Transferase</keyword>
<feature type="domain" description="Aminotransferase class I/classII large" evidence="5">
    <location>
        <begin position="43"/>
        <end position="385"/>
    </location>
</feature>
<protein>
    <submittedName>
        <fullName evidence="6">PLP-dependent aminotransferase family protein</fullName>
    </submittedName>
</protein>
<evidence type="ECO:0000259" key="5">
    <source>
        <dbReference type="Pfam" id="PF00155"/>
    </source>
</evidence>
<evidence type="ECO:0000313" key="7">
    <source>
        <dbReference type="Proteomes" id="UP001254848"/>
    </source>
</evidence>
<evidence type="ECO:0000256" key="3">
    <source>
        <dbReference type="ARBA" id="ARBA00022679"/>
    </source>
</evidence>
<dbReference type="Gene3D" id="3.40.640.10">
    <property type="entry name" value="Type I PLP-dependent aspartate aminotransferase-like (Major domain)"/>
    <property type="match status" value="1"/>
</dbReference>
<organism evidence="6 7">
    <name type="scientific">Anaeroselena agilis</name>
    <dbReference type="NCBI Taxonomy" id="3063788"/>
    <lineage>
        <taxon>Bacteria</taxon>
        <taxon>Bacillati</taxon>
        <taxon>Bacillota</taxon>
        <taxon>Negativicutes</taxon>
        <taxon>Acetonemataceae</taxon>
        <taxon>Anaeroselena</taxon>
    </lineage>
</organism>
<dbReference type="Proteomes" id="UP001254848">
    <property type="component" value="Unassembled WGS sequence"/>
</dbReference>
<evidence type="ECO:0000256" key="4">
    <source>
        <dbReference type="ARBA" id="ARBA00022898"/>
    </source>
</evidence>
<dbReference type="InterPro" id="IPR004839">
    <property type="entry name" value="Aminotransferase_I/II_large"/>
</dbReference>
<dbReference type="Gene3D" id="3.90.1150.10">
    <property type="entry name" value="Aspartate Aminotransferase, domain 1"/>
    <property type="match status" value="1"/>
</dbReference>
<name>A0ABU3NZR2_9FIRM</name>
<dbReference type="SUPFAM" id="SSF53383">
    <property type="entry name" value="PLP-dependent transferases"/>
    <property type="match status" value="1"/>
</dbReference>
<dbReference type="RefSeq" id="WP_413780275.1">
    <property type="nucleotide sequence ID" value="NZ_JAUOZS010000001.1"/>
</dbReference>
<dbReference type="PANTHER" id="PTHR42790:SF19">
    <property type="entry name" value="KYNURENINE_ALPHA-AMINOADIPATE AMINOTRANSFERASE, MITOCHONDRIAL"/>
    <property type="match status" value="1"/>
</dbReference>
<dbReference type="PANTHER" id="PTHR42790">
    <property type="entry name" value="AMINOTRANSFERASE"/>
    <property type="match status" value="1"/>
</dbReference>
<dbReference type="GO" id="GO:0008483">
    <property type="term" value="F:transaminase activity"/>
    <property type="evidence" value="ECO:0007669"/>
    <property type="project" value="UniProtKB-KW"/>
</dbReference>
<dbReference type="InterPro" id="IPR015424">
    <property type="entry name" value="PyrdxlP-dep_Trfase"/>
</dbReference>
<dbReference type="InterPro" id="IPR015422">
    <property type="entry name" value="PyrdxlP-dep_Trfase_small"/>
</dbReference>
<keyword evidence="2 6" id="KW-0032">Aminotransferase</keyword>
<sequence>MKIDWADRVATMEDPAVKMMLKITQRTDVISFAGGLPSAKTFPVDRLAAAYAAVLKEQGGAALQYSLAEGYPPLRELLAQRLERSGIACKPENIVITSGSQQAIDFIGRLLLNPGDLIAVENPAYLAALQPFRSYQASFLPVPMDNDGMDVDALARQLKKARPKFIYVNPTFQNPTGITLSLERRRRLGELAASREILLLEDNPYGELRFGGADIPPIKSLADSDWAMYTGTFSKVIAPGLRVGWFVAHPEIAAKVTAAKQLNDILTNSLTQRALHRFLTDTDLDAHIATIIGQYRRQRDAMLAALAAYFPGNVSWTQPEGGMFIWVTLPPGLDARDLLTKAIDEAKVAFVPGTPFHTDGGGHNTFRLSFANTGEEEIASGIARLGALLARHM</sequence>
<evidence type="ECO:0000256" key="2">
    <source>
        <dbReference type="ARBA" id="ARBA00022576"/>
    </source>
</evidence>
<proteinExistence type="predicted"/>
<gene>
    <name evidence="6" type="ORF">Q4T40_11000</name>
</gene>
<comment type="cofactor">
    <cofactor evidence="1">
        <name>pyridoxal 5'-phosphate</name>
        <dbReference type="ChEBI" id="CHEBI:597326"/>
    </cofactor>
</comment>
<keyword evidence="7" id="KW-1185">Reference proteome</keyword>
<dbReference type="Pfam" id="PF00155">
    <property type="entry name" value="Aminotran_1_2"/>
    <property type="match status" value="1"/>
</dbReference>
<accession>A0ABU3NZR2</accession>